<keyword evidence="2 5" id="KW-0812">Transmembrane</keyword>
<dbReference type="Pfam" id="PF13520">
    <property type="entry name" value="AA_permease_2"/>
    <property type="match status" value="1"/>
</dbReference>
<keyword evidence="3 5" id="KW-1133">Transmembrane helix</keyword>
<evidence type="ECO:0000256" key="5">
    <source>
        <dbReference type="SAM" id="Phobius"/>
    </source>
</evidence>
<evidence type="ECO:0000256" key="2">
    <source>
        <dbReference type="ARBA" id="ARBA00022692"/>
    </source>
</evidence>
<feature type="transmembrane region" description="Helical" evidence="5">
    <location>
        <begin position="29"/>
        <end position="51"/>
    </location>
</feature>
<comment type="subcellular location">
    <subcellularLocation>
        <location evidence="1">Membrane</location>
        <topology evidence="1">Multi-pass membrane protein</topology>
    </subcellularLocation>
</comment>
<evidence type="ECO:0000256" key="4">
    <source>
        <dbReference type="ARBA" id="ARBA00023136"/>
    </source>
</evidence>
<feature type="transmembrane region" description="Helical" evidence="5">
    <location>
        <begin position="259"/>
        <end position="281"/>
    </location>
</feature>
<protein>
    <submittedName>
        <fullName evidence="6">Permease</fullName>
    </submittedName>
</protein>
<evidence type="ECO:0000256" key="3">
    <source>
        <dbReference type="ARBA" id="ARBA00022989"/>
    </source>
</evidence>
<name>X2LC88_9BACT</name>
<accession>X2LC88</accession>
<evidence type="ECO:0000256" key="1">
    <source>
        <dbReference type="ARBA" id="ARBA00004141"/>
    </source>
</evidence>
<feature type="transmembrane region" description="Helical" evidence="5">
    <location>
        <begin position="115"/>
        <end position="141"/>
    </location>
</feature>
<dbReference type="Gene3D" id="1.20.1740.10">
    <property type="entry name" value="Amino acid/polyamine transporter I"/>
    <property type="match status" value="1"/>
</dbReference>
<dbReference type="PANTHER" id="PTHR11785:SF512">
    <property type="entry name" value="SOBREMESA, ISOFORM B"/>
    <property type="match status" value="1"/>
</dbReference>
<feature type="transmembrane region" description="Helical" evidence="5">
    <location>
        <begin position="400"/>
        <end position="420"/>
    </location>
</feature>
<feature type="transmembrane region" description="Helical" evidence="5">
    <location>
        <begin position="373"/>
        <end position="394"/>
    </location>
</feature>
<keyword evidence="4 5" id="KW-0472">Membrane</keyword>
<dbReference type="InterPro" id="IPR050598">
    <property type="entry name" value="AminoAcid_Transporter"/>
</dbReference>
<sequence>MVGITIGSGIFRSPAGVAAKVPAPLVVLALWAAGGVITACGALSLAELAAAMPETGGIYAYLREGWGRPAGFLFGWSQLVLIRASALGGIAIAFGDYCLGTFGVDPLTHQGAARILAAAALTFAAVVNIAGVNLGAAIVGASTAAKSCALAAIAISAFVLGGSHGATTANLTTAAASPITVGNVGLALVGVLWAYDGVSDLSFVAGEVKEPQRNLPLAIIAGTAAIVVIYLLVNVAYLYVLPVETVGRSPLVASDMMAVLFGSTGAVLVSVCVMISTFGALNGIMLASPRVFFAMASDGLFFTSIARVHPRYKTPHVAILLTTLLGMVLVTSRSFEALTATFVVATWPFYALAVAAVYRLRRRRPDLPRPYKVIGYPVVPAVFIAAVVCFIGNVLVYEPISTAITFALILSGLPIYYLAFGSQRARSRAL</sequence>
<dbReference type="AlphaFoldDB" id="X2LC88"/>
<organism evidence="6">
    <name type="scientific">uncultured bacterium lac121</name>
    <dbReference type="NCBI Taxonomy" id="1447236"/>
    <lineage>
        <taxon>Bacteria</taxon>
        <taxon>environmental samples</taxon>
    </lineage>
</organism>
<feature type="transmembrane region" description="Helical" evidence="5">
    <location>
        <begin position="72"/>
        <end position="95"/>
    </location>
</feature>
<evidence type="ECO:0000313" key="6">
    <source>
        <dbReference type="EMBL" id="AHN97842.1"/>
    </source>
</evidence>
<dbReference type="EMBL" id="KF796602">
    <property type="protein sequence ID" value="AHN97842.1"/>
    <property type="molecule type" value="Genomic_DNA"/>
</dbReference>
<feature type="transmembrane region" description="Helical" evidence="5">
    <location>
        <begin position="215"/>
        <end position="239"/>
    </location>
</feature>
<dbReference type="InterPro" id="IPR002293">
    <property type="entry name" value="AA/rel_permease1"/>
</dbReference>
<reference evidence="6" key="1">
    <citation type="submission" date="2013-10" db="EMBL/GenBank/DDBJ databases">
        <title>Functional metagenomics reveals novel beta-galactosidases not predictable from gene sequences.</title>
        <authorList>
            <person name="Cheng J."/>
            <person name="Engel K."/>
            <person name="Romantsov T."/>
            <person name="Neufeld J.D."/>
            <person name="Rose D.R."/>
            <person name="Charles T.C."/>
        </authorList>
    </citation>
    <scope>NUCLEOTIDE SEQUENCE</scope>
</reference>
<feature type="transmembrane region" description="Helical" evidence="5">
    <location>
        <begin position="175"/>
        <end position="195"/>
    </location>
</feature>
<feature type="transmembrane region" description="Helical" evidence="5">
    <location>
        <begin position="341"/>
        <end position="361"/>
    </location>
</feature>
<dbReference type="PIRSF" id="PIRSF006060">
    <property type="entry name" value="AA_transporter"/>
    <property type="match status" value="1"/>
</dbReference>
<dbReference type="PANTHER" id="PTHR11785">
    <property type="entry name" value="AMINO ACID TRANSPORTER"/>
    <property type="match status" value="1"/>
</dbReference>
<dbReference type="GO" id="GO:0015179">
    <property type="term" value="F:L-amino acid transmembrane transporter activity"/>
    <property type="evidence" value="ECO:0007669"/>
    <property type="project" value="TreeGrafter"/>
</dbReference>
<proteinExistence type="predicted"/>
<feature type="transmembrane region" description="Helical" evidence="5">
    <location>
        <begin position="317"/>
        <end position="335"/>
    </location>
</feature>
<dbReference type="GO" id="GO:0016020">
    <property type="term" value="C:membrane"/>
    <property type="evidence" value="ECO:0007669"/>
    <property type="project" value="UniProtKB-SubCell"/>
</dbReference>
<feature type="transmembrane region" description="Helical" evidence="5">
    <location>
        <begin position="148"/>
        <end position="169"/>
    </location>
</feature>